<feature type="signal peptide" evidence="1">
    <location>
        <begin position="1"/>
        <end position="24"/>
    </location>
</feature>
<name>A0ABW4BEC6_9LACO</name>
<proteinExistence type="predicted"/>
<evidence type="ECO:0000313" key="3">
    <source>
        <dbReference type="Proteomes" id="UP001597199"/>
    </source>
</evidence>
<gene>
    <name evidence="2" type="ORF">ACFQ41_02330</name>
</gene>
<feature type="chain" id="PRO_5047187237" evidence="1">
    <location>
        <begin position="25"/>
        <end position="272"/>
    </location>
</feature>
<dbReference type="InterPro" id="IPR029058">
    <property type="entry name" value="AB_hydrolase_fold"/>
</dbReference>
<dbReference type="EMBL" id="JBHTOA010000016">
    <property type="protein sequence ID" value="MFD1398140.1"/>
    <property type="molecule type" value="Genomic_DNA"/>
</dbReference>
<keyword evidence="1" id="KW-0732">Signal</keyword>
<accession>A0ABW4BEC6</accession>
<sequence length="272" mass="30769">MTKGWWVILLALITFGLAPQTVHASVQRQVPTLYLHGHHGGPNSMVPLMTAAQRADHATAVVTATVDGDGQVHLAGDWPVATHRPLIKVVFKNNRTLNYHRIADWLRNVIETLQSRYQITKFNIVAHSLGNAAVLFYELRYGDVPGLPKLQRYVAIAANFNGVPGVHHLRRQHHLGPDGRPPWFAPDFRRALRLRRHFPVNQVDVLNIYGNIGDGTYWDGKVLNVSSRSLKYLLGRRLRSYRTLPIYGPQAQHSLLRYNLEVAGATNHFLWP</sequence>
<dbReference type="Pfam" id="PF06028">
    <property type="entry name" value="DUF915"/>
    <property type="match status" value="1"/>
</dbReference>
<dbReference type="Gene3D" id="3.40.50.1820">
    <property type="entry name" value="alpha/beta hydrolase"/>
    <property type="match status" value="1"/>
</dbReference>
<dbReference type="SUPFAM" id="SSF53474">
    <property type="entry name" value="alpha/beta-Hydrolases"/>
    <property type="match status" value="1"/>
</dbReference>
<dbReference type="Proteomes" id="UP001597199">
    <property type="component" value="Unassembled WGS sequence"/>
</dbReference>
<keyword evidence="2" id="KW-0378">Hydrolase</keyword>
<dbReference type="RefSeq" id="WP_204117979.1">
    <property type="nucleotide sequence ID" value="NZ_BOLV01000001.1"/>
</dbReference>
<evidence type="ECO:0000256" key="1">
    <source>
        <dbReference type="SAM" id="SignalP"/>
    </source>
</evidence>
<dbReference type="InterPro" id="IPR010315">
    <property type="entry name" value="DUF915_hydro-like"/>
</dbReference>
<protein>
    <submittedName>
        <fullName evidence="2">Alpha/beta hydrolase</fullName>
    </submittedName>
</protein>
<comment type="caution">
    <text evidence="2">The sequence shown here is derived from an EMBL/GenBank/DDBJ whole genome shotgun (WGS) entry which is preliminary data.</text>
</comment>
<keyword evidence="3" id="KW-1185">Reference proteome</keyword>
<organism evidence="2 3">
    <name type="scientific">Lacticaseibacillus suilingensis</name>
    <dbReference type="NCBI Taxonomy" id="2799577"/>
    <lineage>
        <taxon>Bacteria</taxon>
        <taxon>Bacillati</taxon>
        <taxon>Bacillota</taxon>
        <taxon>Bacilli</taxon>
        <taxon>Lactobacillales</taxon>
        <taxon>Lactobacillaceae</taxon>
        <taxon>Lacticaseibacillus</taxon>
    </lineage>
</organism>
<evidence type="ECO:0000313" key="2">
    <source>
        <dbReference type="EMBL" id="MFD1398140.1"/>
    </source>
</evidence>
<reference evidence="3" key="1">
    <citation type="journal article" date="2019" name="Int. J. Syst. Evol. Microbiol.">
        <title>The Global Catalogue of Microorganisms (GCM) 10K type strain sequencing project: providing services to taxonomists for standard genome sequencing and annotation.</title>
        <authorList>
            <consortium name="The Broad Institute Genomics Platform"/>
            <consortium name="The Broad Institute Genome Sequencing Center for Infectious Disease"/>
            <person name="Wu L."/>
            <person name="Ma J."/>
        </authorList>
    </citation>
    <scope>NUCLEOTIDE SEQUENCE [LARGE SCALE GENOMIC DNA]</scope>
    <source>
        <strain evidence="3">CCM 9110</strain>
    </source>
</reference>
<dbReference type="GO" id="GO:0016787">
    <property type="term" value="F:hydrolase activity"/>
    <property type="evidence" value="ECO:0007669"/>
    <property type="project" value="UniProtKB-KW"/>
</dbReference>